<evidence type="ECO:0000256" key="11">
    <source>
        <dbReference type="ARBA" id="ARBA00022842"/>
    </source>
</evidence>
<dbReference type="SFLD" id="SFLDS00003">
    <property type="entry name" value="Haloacid_Dehalogenase"/>
    <property type="match status" value="1"/>
</dbReference>
<dbReference type="Pfam" id="PF00689">
    <property type="entry name" value="Cation_ATPase_C"/>
    <property type="match status" value="1"/>
</dbReference>
<comment type="similarity">
    <text evidence="2">Belongs to the cation transport ATPase (P-type) (TC 3.A.3) family. Type IIA subfamily.</text>
</comment>
<dbReference type="GO" id="GO:0140352">
    <property type="term" value="P:export from cell"/>
    <property type="evidence" value="ECO:0007669"/>
    <property type="project" value="UniProtKB-ARBA"/>
</dbReference>
<feature type="transmembrane region" description="Helical" evidence="16">
    <location>
        <begin position="699"/>
        <end position="719"/>
    </location>
</feature>
<keyword evidence="14 16" id="KW-0472">Membrane</keyword>
<feature type="transmembrane region" description="Helical" evidence="16">
    <location>
        <begin position="277"/>
        <end position="301"/>
    </location>
</feature>
<dbReference type="Gene3D" id="3.40.50.1000">
    <property type="entry name" value="HAD superfamily/HAD-like"/>
    <property type="match status" value="1"/>
</dbReference>
<dbReference type="SFLD" id="SFLDG00002">
    <property type="entry name" value="C1.7:_P-type_atpase_like"/>
    <property type="match status" value="1"/>
</dbReference>
<feature type="transmembrane region" description="Helical" evidence="16">
    <location>
        <begin position="83"/>
        <end position="102"/>
    </location>
</feature>
<dbReference type="PANTHER" id="PTHR24093">
    <property type="entry name" value="CATION TRANSPORTING ATPASE"/>
    <property type="match status" value="1"/>
</dbReference>
<evidence type="ECO:0000313" key="18">
    <source>
        <dbReference type="EMBL" id="RST90532.1"/>
    </source>
</evidence>
<dbReference type="NCBIfam" id="TIGR01494">
    <property type="entry name" value="ATPase_P-type"/>
    <property type="match status" value="3"/>
</dbReference>
<dbReference type="EC" id="7.2.2.10" evidence="3"/>
<dbReference type="InterPro" id="IPR023298">
    <property type="entry name" value="ATPase_P-typ_TM_dom_sf"/>
</dbReference>
<sequence>MKDNYQQSSQELLNKYHVKQEEGLSTEQVEKSRQEYGDNSFEKQKKESFLKKIIYHSLDVTTIILLVAAIISITINISQPDGHFLEGAIIILIVILNAFLGANQERNAEKSLESLQALTKQTSTVIRNGTKQIVESSELVPGDIIELETGDVVSADARLLESNELSIDESPLTGESLSSEKNSQTTFKEDVSLGDRENMVYSGCLVNTGRGLAIVTETGMHTEMGKIASLLSSETNEKTPLQNRLNVLGKKISYLALAAAFVVFIIGLLQGEPMLEMFMTAVSLAVAAIPETLMVIVTVTLSVSVQKMVKRHAIIRKIPAVETLGSASIICSDKTGTLTQNKMTAKEVWTDGFNIIDVENSMTDGAMNVIKMASLCSNATIQETEDGVEEIIGDATEQAIVKVLDDNDIKKEEYDIEKPRIVEIPFNSTKKMMTTVHKNGDHYVSITKGSFDHIVPLCKDGDFKQAATINRRFGKKGMRVITVAFKYYDELPDVLDEAELEKDLTLLGLIGIIDPPRPESKAAIERAKKAGIRTIMITGDHIVTASAIAKELGILKSDTEALSGEDLSMLTDEELKEAVVNYNVYARVSPEDKIRIVKAWQARGEVVAMTGDGVNDAPALNASDVGCAMGISGTEVAKGASDMILTDDNFATIIDAVEEGRTAYANIRKAINFLLTANISEVFILTLAILFGWGAPVMAIHLLIINVVADGLPGFTFAVEKPEEGFMSQKPISKNQSIFADGLGKWIGWNGVMFTMISLFGYYLGRFVNLSSQIGASHDVAQTMIFLIIGYSSVIHAFNCRSSQSIFSIGFTSNKKMFQMILLSLSILTVLTLVPFLRDALFLVPLAPIHWIIVIVLSVLPLFVTELVKLHYRRDDE</sequence>
<reference evidence="18 19" key="1">
    <citation type="submission" date="2017-05" db="EMBL/GenBank/DDBJ databases">
        <title>Vagococcus spp. assemblies.</title>
        <authorList>
            <person name="Gulvik C.A."/>
        </authorList>
    </citation>
    <scope>NUCLEOTIDE SEQUENCE [LARGE SCALE GENOMIC DNA]</scope>
    <source>
        <strain evidence="18 19">SS1994</strain>
    </source>
</reference>
<dbReference type="SFLD" id="SFLDF00027">
    <property type="entry name" value="p-type_atpase"/>
    <property type="match status" value="1"/>
</dbReference>
<dbReference type="InterPro" id="IPR018303">
    <property type="entry name" value="ATPase_P-typ_P_site"/>
</dbReference>
<evidence type="ECO:0000256" key="1">
    <source>
        <dbReference type="ARBA" id="ARBA00004651"/>
    </source>
</evidence>
<evidence type="ECO:0000256" key="8">
    <source>
        <dbReference type="ARBA" id="ARBA00022741"/>
    </source>
</evidence>
<dbReference type="Gene3D" id="1.20.1110.10">
    <property type="entry name" value="Calcium-transporting ATPase, transmembrane domain"/>
    <property type="match status" value="1"/>
</dbReference>
<dbReference type="GO" id="GO:0005886">
    <property type="term" value="C:plasma membrane"/>
    <property type="evidence" value="ECO:0007669"/>
    <property type="project" value="UniProtKB-SubCell"/>
</dbReference>
<keyword evidence="4" id="KW-1003">Cell membrane</keyword>
<dbReference type="InterPro" id="IPR006068">
    <property type="entry name" value="ATPase_P-typ_cation-transptr_C"/>
</dbReference>
<evidence type="ECO:0000256" key="7">
    <source>
        <dbReference type="ARBA" id="ARBA00022723"/>
    </source>
</evidence>
<keyword evidence="7" id="KW-0479">Metal-binding</keyword>
<dbReference type="InterPro" id="IPR059000">
    <property type="entry name" value="ATPase_P-type_domA"/>
</dbReference>
<gene>
    <name evidence="18" type="ORF">CBF36_11780</name>
</gene>
<comment type="subcellular location">
    <subcellularLocation>
        <location evidence="1">Cell membrane</location>
        <topology evidence="1">Multi-pass membrane protein</topology>
    </subcellularLocation>
</comment>
<dbReference type="InterPro" id="IPR008250">
    <property type="entry name" value="ATPase_P-typ_transduc_dom_A_sf"/>
</dbReference>
<dbReference type="FunFam" id="2.70.150.10:FF:000016">
    <property type="entry name" value="Calcium-transporting P-type ATPase putative"/>
    <property type="match status" value="1"/>
</dbReference>
<dbReference type="InterPro" id="IPR023214">
    <property type="entry name" value="HAD_sf"/>
</dbReference>
<dbReference type="SMART" id="SM00831">
    <property type="entry name" value="Cation_ATPase_N"/>
    <property type="match status" value="1"/>
</dbReference>
<dbReference type="GO" id="GO:0005524">
    <property type="term" value="F:ATP binding"/>
    <property type="evidence" value="ECO:0007669"/>
    <property type="project" value="UniProtKB-KW"/>
</dbReference>
<dbReference type="Pfam" id="PF00690">
    <property type="entry name" value="Cation_ATPase_N"/>
    <property type="match status" value="1"/>
</dbReference>
<dbReference type="RefSeq" id="WP_125958567.1">
    <property type="nucleotide sequence ID" value="NZ_JAQEJV010000024.1"/>
</dbReference>
<proteinExistence type="inferred from homology"/>
<dbReference type="Pfam" id="PF13246">
    <property type="entry name" value="Cation_ATPase"/>
    <property type="match status" value="1"/>
</dbReference>
<dbReference type="PROSITE" id="PS00154">
    <property type="entry name" value="ATPASE_E1_E2"/>
    <property type="match status" value="1"/>
</dbReference>
<protein>
    <recommendedName>
        <fullName evidence="3">P-type Ca(2+) transporter</fullName>
        <ecNumber evidence="3">7.2.2.10</ecNumber>
    </recommendedName>
</protein>
<dbReference type="SUPFAM" id="SSF81653">
    <property type="entry name" value="Calcium ATPase, transduction domain A"/>
    <property type="match status" value="1"/>
</dbReference>
<comment type="caution">
    <text evidence="18">The sequence shown here is derived from an EMBL/GenBank/DDBJ whole genome shotgun (WGS) entry which is preliminary data.</text>
</comment>
<dbReference type="SUPFAM" id="SSF81660">
    <property type="entry name" value="Metal cation-transporting ATPase, ATP-binding domain N"/>
    <property type="match status" value="1"/>
</dbReference>
<dbReference type="PANTHER" id="PTHR24093:SF506">
    <property type="entry name" value="CATION-TRANSPORTING ATPASE PMA1"/>
    <property type="match status" value="1"/>
</dbReference>
<feature type="transmembrane region" description="Helical" evidence="16">
    <location>
        <begin position="780"/>
        <end position="798"/>
    </location>
</feature>
<dbReference type="GO" id="GO:0016887">
    <property type="term" value="F:ATP hydrolysis activity"/>
    <property type="evidence" value="ECO:0007669"/>
    <property type="project" value="InterPro"/>
</dbReference>
<evidence type="ECO:0000259" key="17">
    <source>
        <dbReference type="SMART" id="SM00831"/>
    </source>
</evidence>
<evidence type="ECO:0000256" key="15">
    <source>
        <dbReference type="ARBA" id="ARBA00048694"/>
    </source>
</evidence>
<keyword evidence="9" id="KW-0106">Calcium</keyword>
<feature type="transmembrane region" description="Helical" evidence="16">
    <location>
        <begin position="671"/>
        <end position="693"/>
    </location>
</feature>
<evidence type="ECO:0000256" key="10">
    <source>
        <dbReference type="ARBA" id="ARBA00022840"/>
    </source>
</evidence>
<dbReference type="InterPro" id="IPR023299">
    <property type="entry name" value="ATPase_P-typ_cyto_dom_N"/>
</dbReference>
<dbReference type="SUPFAM" id="SSF81665">
    <property type="entry name" value="Calcium ATPase, transmembrane domain M"/>
    <property type="match status" value="1"/>
</dbReference>
<evidence type="ECO:0000256" key="2">
    <source>
        <dbReference type="ARBA" id="ARBA00005675"/>
    </source>
</evidence>
<dbReference type="FunFam" id="3.40.50.1000:FF:000028">
    <property type="entry name" value="Calcium-transporting P-type ATPase, putative"/>
    <property type="match status" value="1"/>
</dbReference>
<dbReference type="Gene3D" id="3.40.1110.10">
    <property type="entry name" value="Calcium-transporting ATPase, cytoplasmic domain N"/>
    <property type="match status" value="1"/>
</dbReference>
<dbReference type="InterPro" id="IPR001757">
    <property type="entry name" value="P_typ_ATPase"/>
</dbReference>
<dbReference type="Proteomes" id="UP000288490">
    <property type="component" value="Unassembled WGS sequence"/>
</dbReference>
<evidence type="ECO:0000256" key="16">
    <source>
        <dbReference type="SAM" id="Phobius"/>
    </source>
</evidence>
<dbReference type="OrthoDB" id="9760364at2"/>
<comment type="catalytic activity">
    <reaction evidence="15">
        <text>Ca(2+)(in) + ATP + H2O = Ca(2+)(out) + ADP + phosphate + H(+)</text>
        <dbReference type="Rhea" id="RHEA:18105"/>
        <dbReference type="ChEBI" id="CHEBI:15377"/>
        <dbReference type="ChEBI" id="CHEBI:15378"/>
        <dbReference type="ChEBI" id="CHEBI:29108"/>
        <dbReference type="ChEBI" id="CHEBI:30616"/>
        <dbReference type="ChEBI" id="CHEBI:43474"/>
        <dbReference type="ChEBI" id="CHEBI:456216"/>
        <dbReference type="EC" id="7.2.2.10"/>
    </reaction>
</comment>
<feature type="domain" description="Cation-transporting P-type ATPase N-terminal" evidence="17">
    <location>
        <begin position="3"/>
        <end position="77"/>
    </location>
</feature>
<dbReference type="GO" id="GO:0005388">
    <property type="term" value="F:P-type calcium transporter activity"/>
    <property type="evidence" value="ECO:0007669"/>
    <property type="project" value="UniProtKB-EC"/>
</dbReference>
<evidence type="ECO:0000256" key="13">
    <source>
        <dbReference type="ARBA" id="ARBA00022989"/>
    </source>
</evidence>
<evidence type="ECO:0000256" key="9">
    <source>
        <dbReference type="ARBA" id="ARBA00022837"/>
    </source>
</evidence>
<dbReference type="EMBL" id="NGJT01000039">
    <property type="protein sequence ID" value="RST90532.1"/>
    <property type="molecule type" value="Genomic_DNA"/>
</dbReference>
<feature type="transmembrane region" description="Helical" evidence="16">
    <location>
        <begin position="746"/>
        <end position="765"/>
    </location>
</feature>
<dbReference type="InterPro" id="IPR044492">
    <property type="entry name" value="P_typ_ATPase_HD_dom"/>
</dbReference>
<keyword evidence="5" id="KW-0406">Ion transport</keyword>
<keyword evidence="12" id="KW-1278">Translocase</keyword>
<dbReference type="PRINTS" id="PR00119">
    <property type="entry name" value="CATATPASE"/>
</dbReference>
<feature type="transmembrane region" description="Helical" evidence="16">
    <location>
        <begin position="849"/>
        <end position="868"/>
    </location>
</feature>
<keyword evidence="19" id="KW-1185">Reference proteome</keyword>
<evidence type="ECO:0000256" key="4">
    <source>
        <dbReference type="ARBA" id="ARBA00022475"/>
    </source>
</evidence>
<evidence type="ECO:0000256" key="6">
    <source>
        <dbReference type="ARBA" id="ARBA00022692"/>
    </source>
</evidence>
<keyword evidence="11" id="KW-0460">Magnesium</keyword>
<accession>A0A429ZA14</accession>
<evidence type="ECO:0000256" key="12">
    <source>
        <dbReference type="ARBA" id="ARBA00022967"/>
    </source>
</evidence>
<dbReference type="PRINTS" id="PR00120">
    <property type="entry name" value="HATPASE"/>
</dbReference>
<keyword evidence="10" id="KW-0067">ATP-binding</keyword>
<dbReference type="GO" id="GO:0046872">
    <property type="term" value="F:metal ion binding"/>
    <property type="evidence" value="ECO:0007669"/>
    <property type="project" value="UniProtKB-KW"/>
</dbReference>
<evidence type="ECO:0000256" key="3">
    <source>
        <dbReference type="ARBA" id="ARBA00012790"/>
    </source>
</evidence>
<keyword evidence="5" id="KW-0109">Calcium transport</keyword>
<evidence type="ECO:0000256" key="5">
    <source>
        <dbReference type="ARBA" id="ARBA00022568"/>
    </source>
</evidence>
<keyword evidence="13 16" id="KW-1133">Transmembrane helix</keyword>
<keyword evidence="6 16" id="KW-0812">Transmembrane</keyword>
<dbReference type="Pfam" id="PF00122">
    <property type="entry name" value="E1-E2_ATPase"/>
    <property type="match status" value="1"/>
</dbReference>
<keyword evidence="5" id="KW-0813">Transport</keyword>
<dbReference type="SUPFAM" id="SSF56784">
    <property type="entry name" value="HAD-like"/>
    <property type="match status" value="1"/>
</dbReference>
<feature type="transmembrane region" description="Helical" evidence="16">
    <location>
        <begin position="252"/>
        <end position="271"/>
    </location>
</feature>
<dbReference type="InterPro" id="IPR004014">
    <property type="entry name" value="ATPase_P-typ_cation-transptr_N"/>
</dbReference>
<feature type="transmembrane region" description="Helical" evidence="16">
    <location>
        <begin position="53"/>
        <end position="77"/>
    </location>
</feature>
<dbReference type="InterPro" id="IPR036412">
    <property type="entry name" value="HAD-like_sf"/>
</dbReference>
<dbReference type="AlphaFoldDB" id="A0A429ZA14"/>
<organism evidence="18 19">
    <name type="scientific">Vagococcus bubulae</name>
    <dbReference type="NCBI Taxonomy" id="1977868"/>
    <lineage>
        <taxon>Bacteria</taxon>
        <taxon>Bacillati</taxon>
        <taxon>Bacillota</taxon>
        <taxon>Bacilli</taxon>
        <taxon>Lactobacillales</taxon>
        <taxon>Enterococcaceae</taxon>
        <taxon>Vagococcus</taxon>
    </lineage>
</organism>
<dbReference type="FunFam" id="3.40.50.1000:FF:000001">
    <property type="entry name" value="Phospholipid-transporting ATPase IC"/>
    <property type="match status" value="1"/>
</dbReference>
<evidence type="ECO:0000256" key="14">
    <source>
        <dbReference type="ARBA" id="ARBA00023136"/>
    </source>
</evidence>
<keyword evidence="8" id="KW-0547">Nucleotide-binding</keyword>
<feature type="transmembrane region" description="Helical" evidence="16">
    <location>
        <begin position="818"/>
        <end position="837"/>
    </location>
</feature>
<name>A0A429ZA14_9ENTE</name>
<evidence type="ECO:0000313" key="19">
    <source>
        <dbReference type="Proteomes" id="UP000288490"/>
    </source>
</evidence>
<dbReference type="Gene3D" id="2.70.150.10">
    <property type="entry name" value="Calcium-transporting ATPase, cytoplasmic transduction domain A"/>
    <property type="match status" value="1"/>
</dbReference>